<gene>
    <name evidence="2" type="ORF">LMG032447_01253</name>
</gene>
<feature type="transmembrane region" description="Helical" evidence="1">
    <location>
        <begin position="223"/>
        <end position="244"/>
    </location>
</feature>
<keyword evidence="1" id="KW-0812">Transmembrane</keyword>
<evidence type="ECO:0000256" key="1">
    <source>
        <dbReference type="SAM" id="Phobius"/>
    </source>
</evidence>
<accession>A0ABN8HCM4</accession>
<protein>
    <submittedName>
        <fullName evidence="2">Uncharacterized protein</fullName>
    </submittedName>
</protein>
<dbReference type="RefSeq" id="WP_248706606.1">
    <property type="nucleotide sequence ID" value="NZ_CAKOEU010000006.1"/>
</dbReference>
<keyword evidence="1" id="KW-1133">Transmembrane helix</keyword>
<feature type="transmembrane region" description="Helical" evidence="1">
    <location>
        <begin position="278"/>
        <end position="302"/>
    </location>
</feature>
<dbReference type="EMBL" id="CAKOEU010000006">
    <property type="protein sequence ID" value="CAH1856196.1"/>
    <property type="molecule type" value="Genomic_DNA"/>
</dbReference>
<evidence type="ECO:0000313" key="2">
    <source>
        <dbReference type="EMBL" id="CAH1856196.1"/>
    </source>
</evidence>
<feature type="transmembrane region" description="Helical" evidence="1">
    <location>
        <begin position="132"/>
        <end position="152"/>
    </location>
</feature>
<keyword evidence="3" id="KW-1185">Reference proteome</keyword>
<proteinExistence type="predicted"/>
<comment type="caution">
    <text evidence="2">The sequence shown here is derived from an EMBL/GenBank/DDBJ whole genome shotgun (WGS) entry which is preliminary data.</text>
</comment>
<evidence type="ECO:0000313" key="3">
    <source>
        <dbReference type="Proteomes" id="UP000838102"/>
    </source>
</evidence>
<sequence length="309" mass="34388">MASNSLTDNISGTVPESILIKMFSDEVKGSSFKELITNTNDSPESFRCETVLIAKKVYRLDEGQITTLKNNSQHLSELLGLDDEEISSETNKVILKFLSHIDLSIEQREFILGNLQERRNALSEIRDTKARIYGDFIAILGIFSALIFGLFGGFNELSSVVTSSVSNGLNKTFIFGSLLGFMLVTLIFLLIHSIGMLTGKRLLACGCNNTVDCSHKFAERYPIFFVSLVGCLLVFILGITMSSFSRFTLYSAWVKDEKGKNAIDFFNAYQIVPLNSCWYLAGGILGSISIVIIFCFTWNTLFSKNKKTS</sequence>
<name>A0ABN8HCM4_9LACO</name>
<feature type="transmembrane region" description="Helical" evidence="1">
    <location>
        <begin position="172"/>
        <end position="191"/>
    </location>
</feature>
<keyword evidence="1" id="KW-0472">Membrane</keyword>
<reference evidence="2" key="1">
    <citation type="submission" date="2022-03" db="EMBL/GenBank/DDBJ databases">
        <authorList>
            <person name="Hettiarachchi G."/>
        </authorList>
    </citation>
    <scope>NUCLEOTIDE SEQUENCE</scope>
    <source>
        <strain evidence="2">LMG 32447</strain>
    </source>
</reference>
<dbReference type="Proteomes" id="UP000838102">
    <property type="component" value="Unassembled WGS sequence"/>
</dbReference>
<organism evidence="2 3">
    <name type="scientific">Convivina praedatoris</name>
    <dbReference type="NCBI Taxonomy" id="2880963"/>
    <lineage>
        <taxon>Bacteria</taxon>
        <taxon>Bacillati</taxon>
        <taxon>Bacillota</taxon>
        <taxon>Bacilli</taxon>
        <taxon>Lactobacillales</taxon>
        <taxon>Lactobacillaceae</taxon>
        <taxon>Convivina</taxon>
    </lineage>
</organism>